<accession>A0A7M7PPC3</accession>
<dbReference type="Pfam" id="PF07690">
    <property type="entry name" value="MFS_1"/>
    <property type="match status" value="1"/>
</dbReference>
<dbReference type="AlphaFoldDB" id="A0A7M7PPC3"/>
<reference evidence="10" key="2">
    <citation type="submission" date="2021-01" db="UniProtKB">
        <authorList>
            <consortium name="EnsemblMetazoa"/>
        </authorList>
    </citation>
    <scope>IDENTIFICATION</scope>
</reference>
<feature type="domain" description="Major facilitator superfamily (MFS) profile" evidence="9">
    <location>
        <begin position="1"/>
        <end position="399"/>
    </location>
</feature>
<feature type="transmembrane region" description="Helical" evidence="8">
    <location>
        <begin position="254"/>
        <end position="276"/>
    </location>
</feature>
<feature type="transmembrane region" description="Helical" evidence="8">
    <location>
        <begin position="45"/>
        <end position="66"/>
    </location>
</feature>
<feature type="transmembrane region" description="Helical" evidence="8">
    <location>
        <begin position="107"/>
        <end position="127"/>
    </location>
</feature>
<sequence>MTRETYFSYAILGLQCKETEIVSLNDTASNVTSCHWVYWGTGLEYQLLAGPAFIVVVGLMRIPLTFVMEHGRINGRNILVGCAIAWSTATLLTGFATQVWHVYVCRVLLGLFQAPFSPFSVALVTAYSPPQLRGLAMSILNSGIAIGYALAYGLGFLKEAAGWRWAYWVAGSPGVIVAIIMLFTLQNPDKLIQKQTTQSLIKMGRCEQLIFQNWATIVPLILGSALRFGATYIFNYNINNYLLYYYPHFPVHNYLSWTPILSGFGGILFGGILSDVARRRYGVEGRMCIQIVLSVICAPVMTLIFFLEPPAVFAAAAVGTSIADAWTGGTVSTLTELIPPGLRPSFFAVYYCLINTVGGTLNITLPALRRAMHFRYAMIMAVIGLISLGTVLFTLGFFAMVCSRRRRRRYRGDENENENETEDENSNETITPTLN</sequence>
<feature type="compositionally biased region" description="Acidic residues" evidence="7">
    <location>
        <begin position="415"/>
        <end position="426"/>
    </location>
</feature>
<evidence type="ECO:0000256" key="4">
    <source>
        <dbReference type="ARBA" id="ARBA00022989"/>
    </source>
</evidence>
<evidence type="ECO:0000256" key="2">
    <source>
        <dbReference type="ARBA" id="ARBA00022448"/>
    </source>
</evidence>
<dbReference type="GO" id="GO:0022857">
    <property type="term" value="F:transmembrane transporter activity"/>
    <property type="evidence" value="ECO:0000318"/>
    <property type="project" value="GO_Central"/>
</dbReference>
<keyword evidence="4 8" id="KW-1133">Transmembrane helix</keyword>
<dbReference type="Proteomes" id="UP000007110">
    <property type="component" value="Unassembled WGS sequence"/>
</dbReference>
<dbReference type="GeneID" id="115919026"/>
<evidence type="ECO:0000256" key="5">
    <source>
        <dbReference type="ARBA" id="ARBA00023136"/>
    </source>
</evidence>
<feature type="transmembrane region" description="Helical" evidence="8">
    <location>
        <begin position="288"/>
        <end position="307"/>
    </location>
</feature>
<comment type="similarity">
    <text evidence="6">Belongs to the major facilitator superfamily. Spinster (TC 2.A.1.49) family.</text>
</comment>
<keyword evidence="5 8" id="KW-0472">Membrane</keyword>
<dbReference type="PANTHER" id="PTHR23505">
    <property type="entry name" value="SPINSTER"/>
    <property type="match status" value="1"/>
</dbReference>
<feature type="transmembrane region" description="Helical" evidence="8">
    <location>
        <begin position="134"/>
        <end position="153"/>
    </location>
</feature>
<evidence type="ECO:0000313" key="10">
    <source>
        <dbReference type="EnsemblMetazoa" id="XP_030853086"/>
    </source>
</evidence>
<protein>
    <recommendedName>
        <fullName evidence="9">Major facilitator superfamily (MFS) profile domain-containing protein</fullName>
    </recommendedName>
</protein>
<evidence type="ECO:0000256" key="6">
    <source>
        <dbReference type="ARBA" id="ARBA00024338"/>
    </source>
</evidence>
<feature type="transmembrane region" description="Helical" evidence="8">
    <location>
        <begin position="209"/>
        <end position="234"/>
    </location>
</feature>
<dbReference type="InParanoid" id="A0A7M7PPC3"/>
<evidence type="ECO:0000256" key="3">
    <source>
        <dbReference type="ARBA" id="ARBA00022692"/>
    </source>
</evidence>
<name>A0A7M7PPC3_STRPU</name>
<dbReference type="InterPro" id="IPR036259">
    <property type="entry name" value="MFS_trans_sf"/>
</dbReference>
<keyword evidence="3 8" id="KW-0812">Transmembrane</keyword>
<feature type="transmembrane region" description="Helical" evidence="8">
    <location>
        <begin position="313"/>
        <end position="334"/>
    </location>
</feature>
<evidence type="ECO:0000259" key="9">
    <source>
        <dbReference type="PROSITE" id="PS50850"/>
    </source>
</evidence>
<dbReference type="GO" id="GO:0016020">
    <property type="term" value="C:membrane"/>
    <property type="evidence" value="ECO:0000318"/>
    <property type="project" value="GO_Central"/>
</dbReference>
<feature type="region of interest" description="Disordered" evidence="7">
    <location>
        <begin position="410"/>
        <end position="435"/>
    </location>
</feature>
<dbReference type="PANTHER" id="PTHR23505:SF79">
    <property type="entry name" value="PROTEIN SPINSTER"/>
    <property type="match status" value="1"/>
</dbReference>
<dbReference type="KEGG" id="spu:115919026"/>
<dbReference type="Gene3D" id="1.20.1250.20">
    <property type="entry name" value="MFS general substrate transporter like domains"/>
    <property type="match status" value="1"/>
</dbReference>
<evidence type="ECO:0000256" key="8">
    <source>
        <dbReference type="SAM" id="Phobius"/>
    </source>
</evidence>
<dbReference type="OrthoDB" id="3639251at2759"/>
<dbReference type="InterPro" id="IPR044770">
    <property type="entry name" value="MFS_spinster-like"/>
</dbReference>
<dbReference type="InterPro" id="IPR011701">
    <property type="entry name" value="MFS"/>
</dbReference>
<reference evidence="11" key="1">
    <citation type="submission" date="2015-02" db="EMBL/GenBank/DDBJ databases">
        <title>Genome sequencing for Strongylocentrotus purpuratus.</title>
        <authorList>
            <person name="Murali S."/>
            <person name="Liu Y."/>
            <person name="Vee V."/>
            <person name="English A."/>
            <person name="Wang M."/>
            <person name="Skinner E."/>
            <person name="Han Y."/>
            <person name="Muzny D.M."/>
            <person name="Worley K.C."/>
            <person name="Gibbs R.A."/>
        </authorList>
    </citation>
    <scope>NUCLEOTIDE SEQUENCE</scope>
</reference>
<keyword evidence="11" id="KW-1185">Reference proteome</keyword>
<organism evidence="10 11">
    <name type="scientific">Strongylocentrotus purpuratus</name>
    <name type="common">Purple sea urchin</name>
    <dbReference type="NCBI Taxonomy" id="7668"/>
    <lineage>
        <taxon>Eukaryota</taxon>
        <taxon>Metazoa</taxon>
        <taxon>Echinodermata</taxon>
        <taxon>Eleutherozoa</taxon>
        <taxon>Echinozoa</taxon>
        <taxon>Echinoidea</taxon>
        <taxon>Euechinoidea</taxon>
        <taxon>Echinacea</taxon>
        <taxon>Camarodonta</taxon>
        <taxon>Echinidea</taxon>
        <taxon>Strongylocentrotidae</taxon>
        <taxon>Strongylocentrotus</taxon>
    </lineage>
</organism>
<evidence type="ECO:0000256" key="7">
    <source>
        <dbReference type="SAM" id="MobiDB-lite"/>
    </source>
</evidence>
<feature type="transmembrane region" description="Helical" evidence="8">
    <location>
        <begin position="165"/>
        <end position="185"/>
    </location>
</feature>
<dbReference type="RefSeq" id="XP_030853086.1">
    <property type="nucleotide sequence ID" value="XM_030997226.1"/>
</dbReference>
<feature type="transmembrane region" description="Helical" evidence="8">
    <location>
        <begin position="78"/>
        <end position="101"/>
    </location>
</feature>
<keyword evidence="2" id="KW-0813">Transport</keyword>
<proteinExistence type="inferred from homology"/>
<dbReference type="EnsemblMetazoa" id="XM_030997226">
    <property type="protein sequence ID" value="XP_030853086"/>
    <property type="gene ID" value="LOC115919026"/>
</dbReference>
<evidence type="ECO:0000313" key="11">
    <source>
        <dbReference type="Proteomes" id="UP000007110"/>
    </source>
</evidence>
<evidence type="ECO:0000256" key="1">
    <source>
        <dbReference type="ARBA" id="ARBA00004141"/>
    </source>
</evidence>
<dbReference type="PROSITE" id="PS50850">
    <property type="entry name" value="MFS"/>
    <property type="match status" value="1"/>
</dbReference>
<dbReference type="InterPro" id="IPR020846">
    <property type="entry name" value="MFS_dom"/>
</dbReference>
<feature type="transmembrane region" description="Helical" evidence="8">
    <location>
        <begin position="374"/>
        <end position="401"/>
    </location>
</feature>
<dbReference type="SUPFAM" id="SSF103473">
    <property type="entry name" value="MFS general substrate transporter"/>
    <property type="match status" value="1"/>
</dbReference>
<feature type="transmembrane region" description="Helical" evidence="8">
    <location>
        <begin position="346"/>
        <end position="368"/>
    </location>
</feature>
<comment type="subcellular location">
    <subcellularLocation>
        <location evidence="1">Membrane</location>
        <topology evidence="1">Multi-pass membrane protein</topology>
    </subcellularLocation>
</comment>